<protein>
    <submittedName>
        <fullName evidence="1">Uncharacterized protein</fullName>
    </submittedName>
</protein>
<proteinExistence type="predicted"/>
<evidence type="ECO:0000313" key="1">
    <source>
        <dbReference type="EMBL" id="CAB5222838.1"/>
    </source>
</evidence>
<dbReference type="EMBL" id="LR798313">
    <property type="protein sequence ID" value="CAB5222838.1"/>
    <property type="molecule type" value="Genomic_DNA"/>
</dbReference>
<gene>
    <name evidence="1" type="ORF">UFOVP374_37</name>
</gene>
<sequence length="215" mass="24484">MADNKLVPDPVNALTTAARSYPEYLELLKFLGVNQPPIRFTPLGEETSGEYDRAARYGNTGEIRMNSNSLRDIRPYTSESNARTLIHETTHATDRQLNDLYFKYKDRPPTPEIAQFVEGYKKLRWNAENLNARVQAPPSEAFARRLDPKWAEENKRYRATAPELYGHAVGNVARTPGDKPYSEFEVPLHLNPSLATEHFILLDLANRAQQSLQAK</sequence>
<organism evidence="1">
    <name type="scientific">uncultured Caudovirales phage</name>
    <dbReference type="NCBI Taxonomy" id="2100421"/>
    <lineage>
        <taxon>Viruses</taxon>
        <taxon>Duplodnaviria</taxon>
        <taxon>Heunggongvirae</taxon>
        <taxon>Uroviricota</taxon>
        <taxon>Caudoviricetes</taxon>
        <taxon>Peduoviridae</taxon>
        <taxon>Maltschvirus</taxon>
        <taxon>Maltschvirus maltsch</taxon>
    </lineage>
</organism>
<accession>A0A6J7X179</accession>
<name>A0A6J7X179_9CAUD</name>
<reference evidence="1" key="1">
    <citation type="submission" date="2020-05" db="EMBL/GenBank/DDBJ databases">
        <authorList>
            <person name="Chiriac C."/>
            <person name="Salcher M."/>
            <person name="Ghai R."/>
            <person name="Kavagutti S V."/>
        </authorList>
    </citation>
    <scope>NUCLEOTIDE SEQUENCE</scope>
</reference>